<dbReference type="InterPro" id="IPR013083">
    <property type="entry name" value="Znf_RING/FYVE/PHD"/>
</dbReference>
<feature type="compositionally biased region" description="Basic and acidic residues" evidence="2">
    <location>
        <begin position="16"/>
        <end position="26"/>
    </location>
</feature>
<organism evidence="4 5">
    <name type="scientific">Colletotrichum navitas</name>
    <dbReference type="NCBI Taxonomy" id="681940"/>
    <lineage>
        <taxon>Eukaryota</taxon>
        <taxon>Fungi</taxon>
        <taxon>Dikarya</taxon>
        <taxon>Ascomycota</taxon>
        <taxon>Pezizomycotina</taxon>
        <taxon>Sordariomycetes</taxon>
        <taxon>Hypocreomycetidae</taxon>
        <taxon>Glomerellales</taxon>
        <taxon>Glomerellaceae</taxon>
        <taxon>Colletotrichum</taxon>
        <taxon>Colletotrichum graminicola species complex</taxon>
    </lineage>
</organism>
<dbReference type="RefSeq" id="XP_060410249.1">
    <property type="nucleotide sequence ID" value="XM_060564090.1"/>
</dbReference>
<reference evidence="4" key="1">
    <citation type="submission" date="2021-06" db="EMBL/GenBank/DDBJ databases">
        <title>Comparative genomics, transcriptomics and evolutionary studies reveal genomic signatures of adaptation to plant cell wall in hemibiotrophic fungi.</title>
        <authorList>
            <consortium name="DOE Joint Genome Institute"/>
            <person name="Baroncelli R."/>
            <person name="Diaz J.F."/>
            <person name="Benocci T."/>
            <person name="Peng M."/>
            <person name="Battaglia E."/>
            <person name="Haridas S."/>
            <person name="Andreopoulos W."/>
            <person name="Labutti K."/>
            <person name="Pangilinan J."/>
            <person name="Floch G.L."/>
            <person name="Makela M.R."/>
            <person name="Henrissat B."/>
            <person name="Grigoriev I.V."/>
            <person name="Crouch J.A."/>
            <person name="De Vries R.P."/>
            <person name="Sukno S.A."/>
            <person name="Thon M.R."/>
        </authorList>
    </citation>
    <scope>NUCLEOTIDE SEQUENCE</scope>
    <source>
        <strain evidence="4">CBS 125086</strain>
    </source>
</reference>
<dbReference type="GeneID" id="85448330"/>
<proteinExistence type="predicted"/>
<dbReference type="PROSITE" id="PS50089">
    <property type="entry name" value="ZF_RING_2"/>
    <property type="match status" value="1"/>
</dbReference>
<keyword evidence="5" id="KW-1185">Reference proteome</keyword>
<accession>A0AAD8PQW5</accession>
<evidence type="ECO:0000256" key="2">
    <source>
        <dbReference type="SAM" id="MobiDB-lite"/>
    </source>
</evidence>
<evidence type="ECO:0000259" key="3">
    <source>
        <dbReference type="PROSITE" id="PS50089"/>
    </source>
</evidence>
<evidence type="ECO:0000256" key="1">
    <source>
        <dbReference type="PROSITE-ProRule" id="PRU00175"/>
    </source>
</evidence>
<gene>
    <name evidence="4" type="ORF">LY79DRAFT_672738</name>
</gene>
<feature type="domain" description="RING-type" evidence="3">
    <location>
        <begin position="50"/>
        <end position="99"/>
    </location>
</feature>
<dbReference type="SUPFAM" id="SSF57850">
    <property type="entry name" value="RING/U-box"/>
    <property type="match status" value="1"/>
</dbReference>
<feature type="region of interest" description="Disordered" evidence="2">
    <location>
        <begin position="1"/>
        <end position="28"/>
    </location>
</feature>
<dbReference type="Proteomes" id="UP001230504">
    <property type="component" value="Unassembled WGS sequence"/>
</dbReference>
<keyword evidence="1" id="KW-0862">Zinc</keyword>
<feature type="compositionally biased region" description="Polar residues" evidence="2">
    <location>
        <begin position="1"/>
        <end position="10"/>
    </location>
</feature>
<sequence>MSPVTDSELLNRTGGRSKDRTDDESRTQAQAQELYYARKILDDMVQESTCSICYEPLCSMHVTHCGHSHCTQCIRTHFREMGVPNAPCDKIYAQCPTCRVEISLDVSRNGLLIVPVTIAAENQLVRLREWSQRRRAQDDKLLAQDVSLSSSRGRLAEVMAREDERHTSTAGANTVAYGNRVLTRDLEISQIAYGWVQNAARSMPTIGMASSSTETLLQPVDYQPGYIPVVYHRPPPTS</sequence>
<evidence type="ECO:0000313" key="5">
    <source>
        <dbReference type="Proteomes" id="UP001230504"/>
    </source>
</evidence>
<name>A0AAD8PQW5_9PEZI</name>
<protein>
    <recommendedName>
        <fullName evidence="3">RING-type domain-containing protein</fullName>
    </recommendedName>
</protein>
<dbReference type="InterPro" id="IPR001841">
    <property type="entry name" value="Znf_RING"/>
</dbReference>
<keyword evidence="1" id="KW-0863">Zinc-finger</keyword>
<dbReference type="Gene3D" id="3.30.40.10">
    <property type="entry name" value="Zinc/RING finger domain, C3HC4 (zinc finger)"/>
    <property type="match status" value="1"/>
</dbReference>
<keyword evidence="1" id="KW-0479">Metal-binding</keyword>
<comment type="caution">
    <text evidence="4">The sequence shown here is derived from an EMBL/GenBank/DDBJ whole genome shotgun (WGS) entry which is preliminary data.</text>
</comment>
<dbReference type="AlphaFoldDB" id="A0AAD8PQW5"/>
<dbReference type="GO" id="GO:0008270">
    <property type="term" value="F:zinc ion binding"/>
    <property type="evidence" value="ECO:0007669"/>
    <property type="project" value="UniProtKB-KW"/>
</dbReference>
<evidence type="ECO:0000313" key="4">
    <source>
        <dbReference type="EMBL" id="KAK1574764.1"/>
    </source>
</evidence>
<dbReference type="EMBL" id="JAHLJV010000071">
    <property type="protein sequence ID" value="KAK1574764.1"/>
    <property type="molecule type" value="Genomic_DNA"/>
</dbReference>